<dbReference type="InterPro" id="IPR037682">
    <property type="entry name" value="TonB_C"/>
</dbReference>
<dbReference type="EMBL" id="JAUZEE010000006">
    <property type="protein sequence ID" value="MDP4301503.1"/>
    <property type="molecule type" value="Genomic_DNA"/>
</dbReference>
<dbReference type="Proteomes" id="UP001235760">
    <property type="component" value="Unassembled WGS sequence"/>
</dbReference>
<comment type="caution">
    <text evidence="11">The sequence shown here is derived from an EMBL/GenBank/DDBJ whole genome shotgun (WGS) entry which is preliminary data.</text>
</comment>
<evidence type="ECO:0000256" key="8">
    <source>
        <dbReference type="ARBA" id="ARBA00022989"/>
    </source>
</evidence>
<dbReference type="PANTHER" id="PTHR33446">
    <property type="entry name" value="PROTEIN TONB-RELATED"/>
    <property type="match status" value="1"/>
</dbReference>
<dbReference type="NCBIfam" id="TIGR01352">
    <property type="entry name" value="tonB_Cterm"/>
    <property type="match status" value="1"/>
</dbReference>
<reference evidence="11 12" key="1">
    <citation type="submission" date="2023-08" db="EMBL/GenBank/DDBJ databases">
        <authorList>
            <person name="Roldan D.M."/>
            <person name="Menes R.J."/>
        </authorList>
    </citation>
    <scope>NUCLEOTIDE SEQUENCE [LARGE SCALE GENOMIC DNA]</scope>
    <source>
        <strain evidence="11 12">CCM 2812</strain>
    </source>
</reference>
<evidence type="ECO:0000313" key="11">
    <source>
        <dbReference type="EMBL" id="MDP4301503.1"/>
    </source>
</evidence>
<dbReference type="Pfam" id="PF03544">
    <property type="entry name" value="TonB_C"/>
    <property type="match status" value="1"/>
</dbReference>
<evidence type="ECO:0000256" key="7">
    <source>
        <dbReference type="ARBA" id="ARBA00022927"/>
    </source>
</evidence>
<dbReference type="RefSeq" id="WP_305750055.1">
    <property type="nucleotide sequence ID" value="NZ_JAUZEE010000006.1"/>
</dbReference>
<proteinExistence type="inferred from homology"/>
<keyword evidence="5" id="KW-0997">Cell inner membrane</keyword>
<evidence type="ECO:0000313" key="12">
    <source>
        <dbReference type="Proteomes" id="UP001235760"/>
    </source>
</evidence>
<protein>
    <submittedName>
        <fullName evidence="11">Energy transducer TonB</fullName>
    </submittedName>
</protein>
<evidence type="ECO:0000256" key="9">
    <source>
        <dbReference type="ARBA" id="ARBA00023136"/>
    </source>
</evidence>
<dbReference type="InterPro" id="IPR051045">
    <property type="entry name" value="TonB-dependent_transducer"/>
</dbReference>
<keyword evidence="6" id="KW-0812">Transmembrane</keyword>
<evidence type="ECO:0000256" key="2">
    <source>
        <dbReference type="ARBA" id="ARBA00006555"/>
    </source>
</evidence>
<evidence type="ECO:0000256" key="6">
    <source>
        <dbReference type="ARBA" id="ARBA00022692"/>
    </source>
</evidence>
<gene>
    <name evidence="11" type="ORF">Q8X39_12710</name>
</gene>
<evidence type="ECO:0000256" key="5">
    <source>
        <dbReference type="ARBA" id="ARBA00022519"/>
    </source>
</evidence>
<dbReference type="Gene3D" id="3.30.1150.10">
    <property type="match status" value="1"/>
</dbReference>
<keyword evidence="12" id="KW-1185">Reference proteome</keyword>
<comment type="similarity">
    <text evidence="2">Belongs to the TonB family.</text>
</comment>
<dbReference type="SUPFAM" id="SSF74653">
    <property type="entry name" value="TolA/TonB C-terminal domain"/>
    <property type="match status" value="1"/>
</dbReference>
<keyword evidence="3" id="KW-0813">Transport</keyword>
<evidence type="ECO:0000259" key="10">
    <source>
        <dbReference type="PROSITE" id="PS52015"/>
    </source>
</evidence>
<evidence type="ECO:0000256" key="1">
    <source>
        <dbReference type="ARBA" id="ARBA00004383"/>
    </source>
</evidence>
<keyword evidence="8" id="KW-1133">Transmembrane helix</keyword>
<name>A0ABT9G5P1_LEPDI</name>
<accession>A0ABT9G5P1</accession>
<dbReference type="PROSITE" id="PS52015">
    <property type="entry name" value="TONB_CTD"/>
    <property type="match status" value="1"/>
</dbReference>
<feature type="domain" description="TonB C-terminal" evidence="10">
    <location>
        <begin position="165"/>
        <end position="254"/>
    </location>
</feature>
<keyword evidence="9" id="KW-0472">Membrane</keyword>
<keyword evidence="7" id="KW-0653">Protein transport</keyword>
<evidence type="ECO:0000256" key="4">
    <source>
        <dbReference type="ARBA" id="ARBA00022475"/>
    </source>
</evidence>
<organism evidence="11 12">
    <name type="scientific">Leptothrix discophora</name>
    <dbReference type="NCBI Taxonomy" id="89"/>
    <lineage>
        <taxon>Bacteria</taxon>
        <taxon>Pseudomonadati</taxon>
        <taxon>Pseudomonadota</taxon>
        <taxon>Betaproteobacteria</taxon>
        <taxon>Burkholderiales</taxon>
        <taxon>Sphaerotilaceae</taxon>
        <taxon>Leptothrix</taxon>
    </lineage>
</organism>
<evidence type="ECO:0000256" key="3">
    <source>
        <dbReference type="ARBA" id="ARBA00022448"/>
    </source>
</evidence>
<keyword evidence="4" id="KW-1003">Cell membrane</keyword>
<comment type="subcellular location">
    <subcellularLocation>
        <location evidence="1">Cell inner membrane</location>
        <topology evidence="1">Single-pass membrane protein</topology>
        <orientation evidence="1">Periplasmic side</orientation>
    </subcellularLocation>
</comment>
<sequence>MSTASPFDPLGPRGRIALVITALAAHVTAGVPLWWQRPAPSTPASLALLQVDWVEAPVPHPAPVMPKPAMPKPVTPMPVMPMPMTPAPPRPVAEPARPVWAAPPVPAAPAVLAAAPSADPAPAQALPAVAQPLPPSMPSTMPSAMQPPMTPQVAAPSATAAPHRVTLSATDWVRPPVYAYPREAQRRREQGVVAVRILFDTQGVPRQVSLLRSSGSAALDDEALAKARGSRARPRLQDGVPVEFLADTEAEFKF</sequence>
<dbReference type="PANTHER" id="PTHR33446:SF2">
    <property type="entry name" value="PROTEIN TONB"/>
    <property type="match status" value="1"/>
</dbReference>
<dbReference type="InterPro" id="IPR006260">
    <property type="entry name" value="TonB/TolA_C"/>
</dbReference>